<evidence type="ECO:0000313" key="4">
    <source>
        <dbReference type="Proteomes" id="UP000799539"/>
    </source>
</evidence>
<dbReference type="Pfam" id="PF08386">
    <property type="entry name" value="Abhydrolase_4"/>
    <property type="match status" value="1"/>
</dbReference>
<organism evidence="3 4">
    <name type="scientific">Cercospora zeae-maydis SCOH1-5</name>
    <dbReference type="NCBI Taxonomy" id="717836"/>
    <lineage>
        <taxon>Eukaryota</taxon>
        <taxon>Fungi</taxon>
        <taxon>Dikarya</taxon>
        <taxon>Ascomycota</taxon>
        <taxon>Pezizomycotina</taxon>
        <taxon>Dothideomycetes</taxon>
        <taxon>Dothideomycetidae</taxon>
        <taxon>Mycosphaerellales</taxon>
        <taxon>Mycosphaerellaceae</taxon>
        <taxon>Cercospora</taxon>
    </lineage>
</organism>
<dbReference type="Gene3D" id="3.40.50.1820">
    <property type="entry name" value="alpha/beta hydrolase"/>
    <property type="match status" value="2"/>
</dbReference>
<evidence type="ECO:0000259" key="2">
    <source>
        <dbReference type="Pfam" id="PF08386"/>
    </source>
</evidence>
<reference evidence="3" key="1">
    <citation type="journal article" date="2020" name="Stud. Mycol.">
        <title>101 Dothideomycetes genomes: a test case for predicting lifestyles and emergence of pathogens.</title>
        <authorList>
            <person name="Haridas S."/>
            <person name="Albert R."/>
            <person name="Binder M."/>
            <person name="Bloem J."/>
            <person name="Labutti K."/>
            <person name="Salamov A."/>
            <person name="Andreopoulos B."/>
            <person name="Baker S."/>
            <person name="Barry K."/>
            <person name="Bills G."/>
            <person name="Bluhm B."/>
            <person name="Cannon C."/>
            <person name="Castanera R."/>
            <person name="Culley D."/>
            <person name="Daum C."/>
            <person name="Ezra D."/>
            <person name="Gonzalez J."/>
            <person name="Henrissat B."/>
            <person name="Kuo A."/>
            <person name="Liang C."/>
            <person name="Lipzen A."/>
            <person name="Lutzoni F."/>
            <person name="Magnuson J."/>
            <person name="Mondo S."/>
            <person name="Nolan M."/>
            <person name="Ohm R."/>
            <person name="Pangilinan J."/>
            <person name="Park H.-J."/>
            <person name="Ramirez L."/>
            <person name="Alfaro M."/>
            <person name="Sun H."/>
            <person name="Tritt A."/>
            <person name="Yoshinaga Y."/>
            <person name="Zwiers L.-H."/>
            <person name="Turgeon B."/>
            <person name="Goodwin S."/>
            <person name="Spatafora J."/>
            <person name="Crous P."/>
            <person name="Grigoriev I."/>
        </authorList>
    </citation>
    <scope>NUCLEOTIDE SEQUENCE</scope>
    <source>
        <strain evidence="3">SCOH1-5</strain>
    </source>
</reference>
<evidence type="ECO:0000313" key="3">
    <source>
        <dbReference type="EMBL" id="KAF2215283.1"/>
    </source>
</evidence>
<feature type="compositionally biased region" description="Basic and acidic residues" evidence="1">
    <location>
        <begin position="7"/>
        <end position="20"/>
    </location>
</feature>
<dbReference type="AlphaFoldDB" id="A0A6A6FPC9"/>
<accession>A0A6A6FPC9</accession>
<name>A0A6A6FPC9_9PEZI</name>
<keyword evidence="4" id="KW-1185">Reference proteome</keyword>
<dbReference type="InterPro" id="IPR013595">
    <property type="entry name" value="Pept_S33_TAP-like_C"/>
</dbReference>
<dbReference type="InterPro" id="IPR029058">
    <property type="entry name" value="AB_hydrolase_fold"/>
</dbReference>
<dbReference type="EMBL" id="ML992666">
    <property type="protein sequence ID" value="KAF2215283.1"/>
    <property type="molecule type" value="Genomic_DNA"/>
</dbReference>
<proteinExistence type="predicted"/>
<dbReference type="SUPFAM" id="SSF53474">
    <property type="entry name" value="alpha/beta-Hydrolases"/>
    <property type="match status" value="1"/>
</dbReference>
<dbReference type="Proteomes" id="UP000799539">
    <property type="component" value="Unassembled WGS sequence"/>
</dbReference>
<dbReference type="OrthoDB" id="425534at2759"/>
<feature type="domain" description="Peptidase S33 tripeptidyl aminopeptidase-like C-terminal" evidence="2">
    <location>
        <begin position="403"/>
        <end position="490"/>
    </location>
</feature>
<sequence>MRYSKLPLDENRPSLEQNEHSYRPPWHRVRYKGEKISWQKAGEIEGRHLETSSIVVPMDQFNLTNSGDKTFNISLVRLRGKDGSPNLLLNPGGPGGSGAEFVYRRGKQLSEIVGDGYHLLSFDPRGINGSGPVASCYPDRKAAEQLSYVRDSEIIHDSPEVYAWTQNFVKACENTMGEHGGYINTPQTAADMNSILDAVGQEDLTYASLFPNRSTRVIIDGVANNFVWYGDVFDGEQFTNTEDVVEGFFDECIKAGKNCSLSSHAKTKEELHEKVFGYLADLKAQPLSVFLNSSDYGLLTYENILFDGIFPSLYKPASWYNLADNLAQLLSGNATAAWIAYGKNGGFGLEGEANQFVTSNDGLSGPASGWPQDRETLLKQILSHVNESIFIPTENSGYYLRQQWSVPRTHNFTQQVGVQTAHPLLILSTSYDPICPLISAKSAYDAFEDSALVEVKGYGHCSVAVTSNCLAKHVREFLYNGTLPDGHVTCDVDGPYFIKPEEDGKVVAQKDFDDPVDQKIHLAQLEMAKDWEW</sequence>
<gene>
    <name evidence="3" type="ORF">CERZMDRAFT_110008</name>
</gene>
<evidence type="ECO:0000256" key="1">
    <source>
        <dbReference type="SAM" id="MobiDB-lite"/>
    </source>
</evidence>
<feature type="region of interest" description="Disordered" evidence="1">
    <location>
        <begin position="1"/>
        <end position="20"/>
    </location>
</feature>
<protein>
    <recommendedName>
        <fullName evidence="2">Peptidase S33 tripeptidyl aminopeptidase-like C-terminal domain-containing protein</fullName>
    </recommendedName>
</protein>